<feature type="domain" description="CN hydrolase" evidence="2">
    <location>
        <begin position="1"/>
        <end position="235"/>
    </location>
</feature>
<dbReference type="Pfam" id="PF00795">
    <property type="entry name" value="CN_hydrolase"/>
    <property type="match status" value="1"/>
</dbReference>
<dbReference type="Proteomes" id="UP000646877">
    <property type="component" value="Unassembled WGS sequence"/>
</dbReference>
<dbReference type="PANTHER" id="PTHR43674:SF2">
    <property type="entry name" value="BETA-UREIDOPROPIONASE"/>
    <property type="match status" value="1"/>
</dbReference>
<dbReference type="PANTHER" id="PTHR43674">
    <property type="entry name" value="NITRILASE C965.09-RELATED"/>
    <property type="match status" value="1"/>
</dbReference>
<dbReference type="EMBL" id="CP137579">
    <property type="protein sequence ID" value="WOX30549.1"/>
    <property type="molecule type" value="Genomic_DNA"/>
</dbReference>
<evidence type="ECO:0000313" key="6">
    <source>
        <dbReference type="Proteomes" id="UP001304419"/>
    </source>
</evidence>
<keyword evidence="1 4" id="KW-0378">Hydrolase</keyword>
<dbReference type="InterPro" id="IPR036526">
    <property type="entry name" value="C-N_Hydrolase_sf"/>
</dbReference>
<evidence type="ECO:0000313" key="3">
    <source>
        <dbReference type="EMBL" id="NLR22293.1"/>
    </source>
</evidence>
<dbReference type="AlphaFoldDB" id="A0A8I2H3D2"/>
<dbReference type="Gene3D" id="3.60.110.10">
    <property type="entry name" value="Carbon-nitrogen hydrolase"/>
    <property type="match status" value="1"/>
</dbReference>
<reference evidence="4 6" key="2">
    <citation type="submission" date="2023-10" db="EMBL/GenBank/DDBJ databases">
        <title>To unveil natural product biosynthetic capacity in Pseudoalteromonas.</title>
        <authorList>
            <person name="Wang J."/>
        </authorList>
    </citation>
    <scope>NUCLEOTIDE SEQUENCE [LARGE SCALE GENOMIC DNA]</scope>
    <source>
        <strain evidence="4 6">DSM 15914</strain>
    </source>
</reference>
<organism evidence="3 5">
    <name type="scientific">Pseudoalteromonas maricaloris</name>
    <dbReference type="NCBI Taxonomy" id="184924"/>
    <lineage>
        <taxon>Bacteria</taxon>
        <taxon>Pseudomonadati</taxon>
        <taxon>Pseudomonadota</taxon>
        <taxon>Gammaproteobacteria</taxon>
        <taxon>Alteromonadales</taxon>
        <taxon>Pseudoalteromonadaceae</taxon>
        <taxon>Pseudoalteromonas</taxon>
    </lineage>
</organism>
<dbReference type="Proteomes" id="UP001304419">
    <property type="component" value="Chromosome 2"/>
</dbReference>
<name>A0A8I2H3D2_9GAMM</name>
<evidence type="ECO:0000313" key="5">
    <source>
        <dbReference type="Proteomes" id="UP000646877"/>
    </source>
</evidence>
<sequence length="239" mass="26236">MKVGFYQFAVNYGDPQCNRTTIEKTLSQADFDLIVLPELCTSGSLFLCHTHMEEMAEELSDSTTISLLQSIAQQQHGTIIAGIIEKAGCEHFNSAAIVGPEGIVGVHRKVFLAPPDKRFFQSGNAFKVHEVMGIKVGILLCYDIWFEEGLTQLTDQGVQLIVNPSNYCGEDSLDTIIKQAKKYKVHIISANRLGMDHSNGTGIQFIGQSLLVSPNGEVLILGDAREQLITTEIDFLTSS</sequence>
<evidence type="ECO:0000256" key="1">
    <source>
        <dbReference type="ARBA" id="ARBA00022801"/>
    </source>
</evidence>
<evidence type="ECO:0000259" key="2">
    <source>
        <dbReference type="PROSITE" id="PS50263"/>
    </source>
</evidence>
<proteinExistence type="predicted"/>
<keyword evidence="6" id="KW-1185">Reference proteome</keyword>
<dbReference type="PROSITE" id="PS50263">
    <property type="entry name" value="CN_HYDROLASE"/>
    <property type="match status" value="1"/>
</dbReference>
<dbReference type="GO" id="GO:0016811">
    <property type="term" value="F:hydrolase activity, acting on carbon-nitrogen (but not peptide) bonds, in linear amides"/>
    <property type="evidence" value="ECO:0007669"/>
    <property type="project" value="UniProtKB-ARBA"/>
</dbReference>
<dbReference type="InterPro" id="IPR050345">
    <property type="entry name" value="Aliph_Amidase/BUP"/>
</dbReference>
<dbReference type="EMBL" id="WEIA01000007">
    <property type="protein sequence ID" value="NLR22293.1"/>
    <property type="molecule type" value="Genomic_DNA"/>
</dbReference>
<dbReference type="InterPro" id="IPR003010">
    <property type="entry name" value="C-N_Hydrolase"/>
</dbReference>
<evidence type="ECO:0000313" key="4">
    <source>
        <dbReference type="EMBL" id="WOX30549.1"/>
    </source>
</evidence>
<reference evidence="3" key="1">
    <citation type="submission" date="2019-10" db="EMBL/GenBank/DDBJ databases">
        <authorList>
            <person name="Paulsen S."/>
        </authorList>
    </citation>
    <scope>NUCLEOTIDE SEQUENCE</scope>
    <source>
        <strain evidence="3">LMG 19692</strain>
    </source>
</reference>
<protein>
    <submittedName>
        <fullName evidence="4">Nitrilase-related carbon-nitrogen hydrolase</fullName>
    </submittedName>
</protein>
<accession>A0A8I2H3D2</accession>
<gene>
    <name evidence="3" type="ORF">F9Y85_13355</name>
    <name evidence="4" type="ORF">R5H13_21945</name>
</gene>
<dbReference type="RefSeq" id="WP_130127502.1">
    <property type="nucleotide sequence ID" value="NZ_CBCSDF010000005.1"/>
</dbReference>
<dbReference type="SUPFAM" id="SSF56317">
    <property type="entry name" value="Carbon-nitrogen hydrolase"/>
    <property type="match status" value="1"/>
</dbReference>